<accession>A0A923I4P4</accession>
<name>A0A923I4P4_9FIRM</name>
<dbReference type="OrthoDB" id="1726551at2"/>
<evidence type="ECO:0000313" key="2">
    <source>
        <dbReference type="Proteomes" id="UP000616595"/>
    </source>
</evidence>
<keyword evidence="2" id="KW-1185">Reference proteome</keyword>
<organism evidence="1 2">
    <name type="scientific">Acetobacterium paludosum</name>
    <dbReference type="NCBI Taxonomy" id="52693"/>
    <lineage>
        <taxon>Bacteria</taxon>
        <taxon>Bacillati</taxon>
        <taxon>Bacillota</taxon>
        <taxon>Clostridia</taxon>
        <taxon>Eubacteriales</taxon>
        <taxon>Eubacteriaceae</taxon>
        <taxon>Acetobacterium</taxon>
    </lineage>
</organism>
<evidence type="ECO:0000313" key="1">
    <source>
        <dbReference type="EMBL" id="MBC3888960.1"/>
    </source>
</evidence>
<proteinExistence type="predicted"/>
<dbReference type="Proteomes" id="UP000616595">
    <property type="component" value="Unassembled WGS sequence"/>
</dbReference>
<dbReference type="EMBL" id="WJBD01000013">
    <property type="protein sequence ID" value="MBC3888960.1"/>
    <property type="molecule type" value="Genomic_DNA"/>
</dbReference>
<reference evidence="1" key="2">
    <citation type="submission" date="2020-10" db="EMBL/GenBank/DDBJ databases">
        <title>Comparative genomics of the Acetobacterium genus.</title>
        <authorList>
            <person name="Marshall C."/>
            <person name="May H."/>
            <person name="Norman S."/>
        </authorList>
    </citation>
    <scope>NUCLEOTIDE SEQUENCE</scope>
    <source>
        <strain evidence="1">DER-2019</strain>
    </source>
</reference>
<gene>
    <name evidence="1" type="ORF">GH810_11610</name>
</gene>
<dbReference type="NCBIfam" id="NF041239">
    <property type="entry name" value="Moor_selen_rel"/>
    <property type="match status" value="1"/>
</dbReference>
<dbReference type="InterPro" id="IPR049744">
    <property type="entry name" value="CC/Se_fam"/>
</dbReference>
<reference evidence="1" key="1">
    <citation type="submission" date="2019-10" db="EMBL/GenBank/DDBJ databases">
        <authorList>
            <person name="Ross D.E."/>
            <person name="Gulliver D."/>
        </authorList>
    </citation>
    <scope>NUCLEOTIDE SEQUENCE</scope>
    <source>
        <strain evidence="1">DER-2019</strain>
    </source>
</reference>
<sequence>MTNRGGCCSGPVYLPVVKLGKPDCENMYDLIMKDNIACYLPRKAINNETKQVTIKLHNILGRKSLAVTGILAYKEDTWARSQKKY</sequence>
<dbReference type="AlphaFoldDB" id="A0A923I4P4"/>
<protein>
    <submittedName>
        <fullName evidence="1">Uncharacterized protein</fullName>
    </submittedName>
</protein>
<comment type="caution">
    <text evidence="1">The sequence shown here is derived from an EMBL/GenBank/DDBJ whole genome shotgun (WGS) entry which is preliminary data.</text>
</comment>